<dbReference type="PANTHER" id="PTHR48037:SF1">
    <property type="entry name" value="RRM DOMAIN-CONTAINING PROTEIN"/>
    <property type="match status" value="1"/>
</dbReference>
<feature type="domain" description="RRM" evidence="2">
    <location>
        <begin position="14"/>
        <end position="98"/>
    </location>
</feature>
<name>A0A427XTT5_9TREE</name>
<dbReference type="SMART" id="SM00360">
    <property type="entry name" value="RRM"/>
    <property type="match status" value="1"/>
</dbReference>
<dbReference type="STRING" id="1890683.A0A427XTT5"/>
<dbReference type="EMBL" id="RSCD01000027">
    <property type="protein sequence ID" value="RSH82228.1"/>
    <property type="molecule type" value="Genomic_DNA"/>
</dbReference>
<dbReference type="Proteomes" id="UP000279259">
    <property type="component" value="Unassembled WGS sequence"/>
</dbReference>
<accession>A0A427XTT5</accession>
<dbReference type="SUPFAM" id="SSF54928">
    <property type="entry name" value="RNA-binding domain, RBD"/>
    <property type="match status" value="1"/>
</dbReference>
<evidence type="ECO:0000256" key="1">
    <source>
        <dbReference type="PROSITE-ProRule" id="PRU00176"/>
    </source>
</evidence>
<dbReference type="InterPro" id="IPR012677">
    <property type="entry name" value="Nucleotide-bd_a/b_plait_sf"/>
</dbReference>
<sequence>MEGATSSAGSSKKATIYVGGFAPEVNEQQLLDAFVTFGDILEISIPTEANEPSKHRGYAFLTFANPADAQDAIDNYDLNELPGYQGRGKFLKCNIAQPNKMYLNPVVLPTAAGPLMSSWPYYYGGGLYSRGFGRWGVGSNYGTGWSGSWYNPYGYMSGTYW</sequence>
<dbReference type="GO" id="GO:0003723">
    <property type="term" value="F:RNA binding"/>
    <property type="evidence" value="ECO:0007669"/>
    <property type="project" value="UniProtKB-UniRule"/>
</dbReference>
<dbReference type="Gene3D" id="3.30.70.330">
    <property type="match status" value="1"/>
</dbReference>
<evidence type="ECO:0000313" key="4">
    <source>
        <dbReference type="Proteomes" id="UP000279259"/>
    </source>
</evidence>
<dbReference type="InterPro" id="IPR035979">
    <property type="entry name" value="RBD_domain_sf"/>
</dbReference>
<organism evidence="3 4">
    <name type="scientific">Saitozyma podzolica</name>
    <dbReference type="NCBI Taxonomy" id="1890683"/>
    <lineage>
        <taxon>Eukaryota</taxon>
        <taxon>Fungi</taxon>
        <taxon>Dikarya</taxon>
        <taxon>Basidiomycota</taxon>
        <taxon>Agaricomycotina</taxon>
        <taxon>Tremellomycetes</taxon>
        <taxon>Tremellales</taxon>
        <taxon>Trimorphomycetaceae</taxon>
        <taxon>Saitozyma</taxon>
    </lineage>
</organism>
<protein>
    <recommendedName>
        <fullName evidence="2">RRM domain-containing protein</fullName>
    </recommendedName>
</protein>
<dbReference type="OrthoDB" id="407442at2759"/>
<reference evidence="3 4" key="1">
    <citation type="submission" date="2018-11" db="EMBL/GenBank/DDBJ databases">
        <title>Genome sequence of Saitozyma podzolica DSM 27192.</title>
        <authorList>
            <person name="Aliyu H."/>
            <person name="Gorte O."/>
            <person name="Ochsenreither K."/>
        </authorList>
    </citation>
    <scope>NUCLEOTIDE SEQUENCE [LARGE SCALE GENOMIC DNA]</scope>
    <source>
        <strain evidence="3 4">DSM 27192</strain>
    </source>
</reference>
<comment type="caution">
    <text evidence="3">The sequence shown here is derived from an EMBL/GenBank/DDBJ whole genome shotgun (WGS) entry which is preliminary data.</text>
</comment>
<dbReference type="AlphaFoldDB" id="A0A427XTT5"/>
<dbReference type="Pfam" id="PF00076">
    <property type="entry name" value="RRM_1"/>
    <property type="match status" value="1"/>
</dbReference>
<dbReference type="InterPro" id="IPR000504">
    <property type="entry name" value="RRM_dom"/>
</dbReference>
<dbReference type="PROSITE" id="PS50102">
    <property type="entry name" value="RRM"/>
    <property type="match status" value="1"/>
</dbReference>
<gene>
    <name evidence="3" type="ORF">EHS25_005938</name>
</gene>
<keyword evidence="1" id="KW-0694">RNA-binding</keyword>
<evidence type="ECO:0000313" key="3">
    <source>
        <dbReference type="EMBL" id="RSH82228.1"/>
    </source>
</evidence>
<dbReference type="PANTHER" id="PTHR48037">
    <property type="entry name" value="ATPASE E1"/>
    <property type="match status" value="1"/>
</dbReference>
<evidence type="ECO:0000259" key="2">
    <source>
        <dbReference type="PROSITE" id="PS50102"/>
    </source>
</evidence>
<keyword evidence="4" id="KW-1185">Reference proteome</keyword>
<proteinExistence type="predicted"/>